<sequence>MKLRTLSAAAASVAAMSVGVVGIAGSAGAATPAQNHPKAAAMVAKIEAVANAGQLPANYSCTKASTQLAHISTTQSKLSTRLTTAQANQAAATAAGQTTKANAIAARITKAEQFSTALGTVSSLISAQCPA</sequence>
<dbReference type="AlphaFoldDB" id="A0A6J7DWR8"/>
<evidence type="ECO:0000313" key="3">
    <source>
        <dbReference type="EMBL" id="CAB5005967.1"/>
    </source>
</evidence>
<proteinExistence type="predicted"/>
<reference evidence="2" key="1">
    <citation type="submission" date="2020-05" db="EMBL/GenBank/DDBJ databases">
        <authorList>
            <person name="Chiriac C."/>
            <person name="Salcher M."/>
            <person name="Ghai R."/>
            <person name="Kavagutti S V."/>
        </authorList>
    </citation>
    <scope>NUCLEOTIDE SEQUENCE</scope>
</reference>
<dbReference type="EMBL" id="CAFBPM010000001">
    <property type="protein sequence ID" value="CAB5005967.1"/>
    <property type="molecule type" value="Genomic_DNA"/>
</dbReference>
<gene>
    <name evidence="1" type="ORF">UFOPK3164_00410</name>
    <name evidence="2" type="ORF">UFOPK3427_01069</name>
    <name evidence="3" type="ORF">UFOPK4112_00017</name>
</gene>
<name>A0A6J7DWR8_9ZZZZ</name>
<dbReference type="EMBL" id="CAFABE010000011">
    <property type="protein sequence ID" value="CAB4820960.1"/>
    <property type="molecule type" value="Genomic_DNA"/>
</dbReference>
<accession>A0A6J7DWR8</accession>
<protein>
    <submittedName>
        <fullName evidence="2">Unannotated protein</fullName>
    </submittedName>
</protein>
<evidence type="ECO:0000313" key="1">
    <source>
        <dbReference type="EMBL" id="CAB4820960.1"/>
    </source>
</evidence>
<dbReference type="EMBL" id="CAFBLT010000001">
    <property type="protein sequence ID" value="CAB4875011.1"/>
    <property type="molecule type" value="Genomic_DNA"/>
</dbReference>
<evidence type="ECO:0000313" key="2">
    <source>
        <dbReference type="EMBL" id="CAB4875011.1"/>
    </source>
</evidence>
<organism evidence="2">
    <name type="scientific">freshwater metagenome</name>
    <dbReference type="NCBI Taxonomy" id="449393"/>
    <lineage>
        <taxon>unclassified sequences</taxon>
        <taxon>metagenomes</taxon>
        <taxon>ecological metagenomes</taxon>
    </lineage>
</organism>